<dbReference type="GO" id="GO:0016020">
    <property type="term" value="C:membrane"/>
    <property type="evidence" value="ECO:0007669"/>
    <property type="project" value="UniProtKB-SubCell"/>
</dbReference>
<sequence length="94" mass="10483">MMKICGPKLSLCCTILSVWAIIQLGLMAIFFYVRSPAFIEDLKIDDHDHHDAEKFLKALDTSYSTIAVNCAISAGLYVVTLAVSGWQMWVNKNS</sequence>
<comment type="similarity">
    <text evidence="2">Belongs to the RNase K family.</text>
</comment>
<dbReference type="STRING" id="6689.A0A423U9E8"/>
<organism evidence="7 8">
    <name type="scientific">Penaeus vannamei</name>
    <name type="common">Whiteleg shrimp</name>
    <name type="synonym">Litopenaeus vannamei</name>
    <dbReference type="NCBI Taxonomy" id="6689"/>
    <lineage>
        <taxon>Eukaryota</taxon>
        <taxon>Metazoa</taxon>
        <taxon>Ecdysozoa</taxon>
        <taxon>Arthropoda</taxon>
        <taxon>Crustacea</taxon>
        <taxon>Multicrustacea</taxon>
        <taxon>Malacostraca</taxon>
        <taxon>Eumalacostraca</taxon>
        <taxon>Eucarida</taxon>
        <taxon>Decapoda</taxon>
        <taxon>Dendrobranchiata</taxon>
        <taxon>Penaeoidea</taxon>
        <taxon>Penaeidae</taxon>
        <taxon>Penaeus</taxon>
    </lineage>
</organism>
<evidence type="ECO:0000256" key="4">
    <source>
        <dbReference type="ARBA" id="ARBA00022989"/>
    </source>
</evidence>
<keyword evidence="5 6" id="KW-0472">Membrane</keyword>
<feature type="transmembrane region" description="Helical" evidence="6">
    <location>
        <begin position="12"/>
        <end position="33"/>
    </location>
</feature>
<reference evidence="7 8" key="1">
    <citation type="submission" date="2018-04" db="EMBL/GenBank/DDBJ databases">
        <authorList>
            <person name="Zhang X."/>
            <person name="Yuan J."/>
            <person name="Li F."/>
            <person name="Xiang J."/>
        </authorList>
    </citation>
    <scope>NUCLEOTIDE SEQUENCE [LARGE SCALE GENOMIC DNA]</scope>
    <source>
        <tissue evidence="7">Muscle</tissue>
    </source>
</reference>
<gene>
    <name evidence="7" type="ORF">C7M84_017115</name>
</gene>
<keyword evidence="8" id="KW-1185">Reference proteome</keyword>
<dbReference type="PANTHER" id="PTHR31733">
    <property type="entry name" value="RIBONUCLEASE KAPPA"/>
    <property type="match status" value="1"/>
</dbReference>
<evidence type="ECO:0000313" key="8">
    <source>
        <dbReference type="Proteomes" id="UP000283509"/>
    </source>
</evidence>
<protein>
    <submittedName>
        <fullName evidence="7">Putative ribonuclease kappa-like</fullName>
    </submittedName>
</protein>
<dbReference type="AlphaFoldDB" id="A0A423U9E8"/>
<dbReference type="InterPro" id="IPR026770">
    <property type="entry name" value="RNase_K"/>
</dbReference>
<dbReference type="InterPro" id="IPR056552">
    <property type="entry name" value="Ribonucl_Kappa"/>
</dbReference>
<dbReference type="Proteomes" id="UP000283509">
    <property type="component" value="Unassembled WGS sequence"/>
</dbReference>
<comment type="subcellular location">
    <subcellularLocation>
        <location evidence="1">Membrane</location>
        <topology evidence="1">Multi-pass membrane protein</topology>
    </subcellularLocation>
</comment>
<evidence type="ECO:0000256" key="3">
    <source>
        <dbReference type="ARBA" id="ARBA00022692"/>
    </source>
</evidence>
<keyword evidence="3 6" id="KW-0812">Transmembrane</keyword>
<proteinExistence type="inferred from homology"/>
<feature type="transmembrane region" description="Helical" evidence="6">
    <location>
        <begin position="66"/>
        <end position="89"/>
    </location>
</feature>
<dbReference type="EMBL" id="QCYY01000317">
    <property type="protein sequence ID" value="ROT85312.1"/>
    <property type="molecule type" value="Genomic_DNA"/>
</dbReference>
<accession>A0A423U9E8</accession>
<evidence type="ECO:0000313" key="7">
    <source>
        <dbReference type="EMBL" id="ROT85312.1"/>
    </source>
</evidence>
<evidence type="ECO:0000256" key="1">
    <source>
        <dbReference type="ARBA" id="ARBA00004141"/>
    </source>
</evidence>
<dbReference type="GO" id="GO:0004521">
    <property type="term" value="F:RNA endonuclease activity"/>
    <property type="evidence" value="ECO:0007669"/>
    <property type="project" value="InterPro"/>
</dbReference>
<dbReference type="OrthoDB" id="67317at2759"/>
<evidence type="ECO:0000256" key="6">
    <source>
        <dbReference type="SAM" id="Phobius"/>
    </source>
</evidence>
<evidence type="ECO:0000256" key="2">
    <source>
        <dbReference type="ARBA" id="ARBA00008458"/>
    </source>
</evidence>
<dbReference type="Pfam" id="PF23489">
    <property type="entry name" value="V-ATPase_su_f"/>
    <property type="match status" value="1"/>
</dbReference>
<reference evidence="7 8" key="2">
    <citation type="submission" date="2019-01" db="EMBL/GenBank/DDBJ databases">
        <title>The decoding of complex shrimp genome reveals the adaptation for benthos swimmer, frequently molting mechanism and breeding impact on genome.</title>
        <authorList>
            <person name="Sun Y."/>
            <person name="Gao Y."/>
            <person name="Yu Y."/>
        </authorList>
    </citation>
    <scope>NUCLEOTIDE SEQUENCE [LARGE SCALE GENOMIC DNA]</scope>
    <source>
        <tissue evidence="7">Muscle</tissue>
    </source>
</reference>
<evidence type="ECO:0000256" key="5">
    <source>
        <dbReference type="ARBA" id="ARBA00023136"/>
    </source>
</evidence>
<keyword evidence="4 6" id="KW-1133">Transmembrane helix</keyword>
<name>A0A423U9E8_PENVA</name>
<comment type="caution">
    <text evidence="7">The sequence shown here is derived from an EMBL/GenBank/DDBJ whole genome shotgun (WGS) entry which is preliminary data.</text>
</comment>